<dbReference type="InterPro" id="IPR008333">
    <property type="entry name" value="Cbr1-like_FAD-bd_dom"/>
</dbReference>
<keyword evidence="3" id="KW-0001">2Fe-2S</keyword>
<keyword evidence="8" id="KW-0411">Iron-sulfur</keyword>
<dbReference type="Pfam" id="PF01243">
    <property type="entry name" value="PNPOx_N"/>
    <property type="match status" value="1"/>
</dbReference>
<feature type="domain" description="FAD-binding FR-type" evidence="10">
    <location>
        <begin position="371"/>
        <end position="473"/>
    </location>
</feature>
<dbReference type="CDD" id="cd00207">
    <property type="entry name" value="fer2"/>
    <property type="match status" value="1"/>
</dbReference>
<dbReference type="GO" id="GO:0051537">
    <property type="term" value="F:2 iron, 2 sulfur cluster binding"/>
    <property type="evidence" value="ECO:0007669"/>
    <property type="project" value="UniProtKB-KW"/>
</dbReference>
<evidence type="ECO:0000256" key="7">
    <source>
        <dbReference type="ARBA" id="ARBA00023004"/>
    </source>
</evidence>
<evidence type="ECO:0000256" key="1">
    <source>
        <dbReference type="ARBA" id="ARBA00001974"/>
    </source>
</evidence>
<dbReference type="InterPro" id="IPR050415">
    <property type="entry name" value="MRET"/>
</dbReference>
<gene>
    <name evidence="11" type="ORF">CLV70_112217</name>
</gene>
<dbReference type="InterPro" id="IPR012349">
    <property type="entry name" value="Split_barrel_FMN-bd"/>
</dbReference>
<evidence type="ECO:0000313" key="11">
    <source>
        <dbReference type="EMBL" id="PRY25851.1"/>
    </source>
</evidence>
<dbReference type="Pfam" id="PF00111">
    <property type="entry name" value="Fer2"/>
    <property type="match status" value="1"/>
</dbReference>
<dbReference type="SUPFAM" id="SSF63380">
    <property type="entry name" value="Riboflavin synthase domain-like"/>
    <property type="match status" value="1"/>
</dbReference>
<dbReference type="InterPro" id="IPR001709">
    <property type="entry name" value="Flavoprot_Pyr_Nucl_cyt_Rdtase"/>
</dbReference>
<dbReference type="PANTHER" id="PTHR47354">
    <property type="entry name" value="NADH OXIDOREDUCTASE HCR"/>
    <property type="match status" value="1"/>
</dbReference>
<dbReference type="Gene3D" id="2.30.110.10">
    <property type="entry name" value="Electron Transport, Fmn-binding Protein, Chain A"/>
    <property type="match status" value="1"/>
</dbReference>
<dbReference type="InterPro" id="IPR001041">
    <property type="entry name" value="2Fe-2S_ferredoxin-type"/>
</dbReference>
<dbReference type="PROSITE" id="PS51384">
    <property type="entry name" value="FAD_FR"/>
    <property type="match status" value="1"/>
</dbReference>
<evidence type="ECO:0000256" key="4">
    <source>
        <dbReference type="ARBA" id="ARBA00022723"/>
    </source>
</evidence>
<sequence>MDAPNNRGMQRITTLGELEAIIGRPPDLVLRKEIGILDEGCRGVLAAAPLAGLGYRDAAGRSRTILAGGRPGFACADSPRRLSLTLPGGAAAPAAGTGVSLVFLLPGIGEVLRLNGSVHEVTDRLVVAVEQAYVHCARAVLRSALWGPPRPVAVAGAPAGDGPLAAPPVAAFLAAAPFLVVSSWDAGGGSDTSPRGDGPGFLRILDGRTLALPDRRGNKRADTLRNVLGDDRISAAVLVPGRLDVLHLGGRARITDDPALLATMATGGQVPHAAVLFTVDTADLRPDGVLASAGVWDRGRHLDPATAPDLNAVAMGHLAANVAGGWKGRLLGLIGKPVTAFPRLTRRLLAAGYRRQLRSEGYATGTPAAPRPGRAVRVAEVVRETPEATTLVLEDPAGEPFDFLPGQFFTLVLDIDGRGVRRAYSASSAPGSRRLALTIKRTPGGVCSAYVQDRVRPGDELRVLGPSGSFHVARPPKELVLLAAGSGITPVMSILRATLATAADTRITLLYGNRTESGIIFGRELTALAGAHDRLTVRHVLSRPGPDWAGPRGRLDPDTVRRELTALAPGAEAHYYACGPAPMLDGIRAVLDALGVPADRRHQELFSAAPAGSATGTDQRLTVGNLGTVAVAAGRTLLAAGLEAALPMPYSCTVGSCGECRVRLRRGDVTMAEPNCLTGPERAEGWILACVARPLTDTEIDLDGAL</sequence>
<accession>A0A2T0RXF0</accession>
<name>A0A2T0RXF0_9ACTN</name>
<keyword evidence="2" id="KW-0285">Flavoprotein</keyword>
<dbReference type="SUPFAM" id="SSF54292">
    <property type="entry name" value="2Fe-2S ferredoxin-like"/>
    <property type="match status" value="1"/>
</dbReference>
<evidence type="ECO:0000256" key="5">
    <source>
        <dbReference type="ARBA" id="ARBA00022827"/>
    </source>
</evidence>
<dbReference type="InterPro" id="IPR011576">
    <property type="entry name" value="Pyridox_Oxase_N"/>
</dbReference>
<dbReference type="GO" id="GO:0016491">
    <property type="term" value="F:oxidoreductase activity"/>
    <property type="evidence" value="ECO:0007669"/>
    <property type="project" value="UniProtKB-KW"/>
</dbReference>
<dbReference type="InterPro" id="IPR012675">
    <property type="entry name" value="Beta-grasp_dom_sf"/>
</dbReference>
<dbReference type="GO" id="GO:0046872">
    <property type="term" value="F:metal ion binding"/>
    <property type="evidence" value="ECO:0007669"/>
    <property type="project" value="UniProtKB-KW"/>
</dbReference>
<dbReference type="Gene3D" id="3.10.20.30">
    <property type="match status" value="1"/>
</dbReference>
<dbReference type="SUPFAM" id="SSF50475">
    <property type="entry name" value="FMN-binding split barrel"/>
    <property type="match status" value="1"/>
</dbReference>
<dbReference type="Pfam" id="PF00175">
    <property type="entry name" value="NAD_binding_1"/>
    <property type="match status" value="1"/>
</dbReference>
<comment type="cofactor">
    <cofactor evidence="1">
        <name>FAD</name>
        <dbReference type="ChEBI" id="CHEBI:57692"/>
    </cofactor>
</comment>
<evidence type="ECO:0000256" key="3">
    <source>
        <dbReference type="ARBA" id="ARBA00022714"/>
    </source>
</evidence>
<dbReference type="Gene3D" id="3.40.50.80">
    <property type="entry name" value="Nucleotide-binding domain of ferredoxin-NADP reductase (FNR) module"/>
    <property type="match status" value="1"/>
</dbReference>
<dbReference type="InterPro" id="IPR039261">
    <property type="entry name" value="FNR_nucleotide-bd"/>
</dbReference>
<protein>
    <recommendedName>
        <fullName evidence="13">Ferredoxin-NADP reductase</fullName>
    </recommendedName>
</protein>
<feature type="domain" description="2Fe-2S ferredoxin-type" evidence="9">
    <location>
        <begin position="619"/>
        <end position="706"/>
    </location>
</feature>
<dbReference type="PRINTS" id="PR00371">
    <property type="entry name" value="FPNCR"/>
</dbReference>
<keyword evidence="12" id="KW-1185">Reference proteome</keyword>
<keyword evidence="4" id="KW-0479">Metal-binding</keyword>
<evidence type="ECO:0000256" key="8">
    <source>
        <dbReference type="ARBA" id="ARBA00023014"/>
    </source>
</evidence>
<dbReference type="EMBL" id="PVZG01000012">
    <property type="protein sequence ID" value="PRY25851.1"/>
    <property type="molecule type" value="Genomic_DNA"/>
</dbReference>
<dbReference type="PRINTS" id="PR00410">
    <property type="entry name" value="PHEHYDRXLASE"/>
</dbReference>
<dbReference type="InterPro" id="IPR036010">
    <property type="entry name" value="2Fe-2S_ferredoxin-like_sf"/>
</dbReference>
<dbReference type="Gene3D" id="2.40.30.10">
    <property type="entry name" value="Translation factors"/>
    <property type="match status" value="1"/>
</dbReference>
<comment type="caution">
    <text evidence="11">The sequence shown here is derived from an EMBL/GenBank/DDBJ whole genome shotgun (WGS) entry which is preliminary data.</text>
</comment>
<keyword evidence="5" id="KW-0274">FAD</keyword>
<keyword evidence="7" id="KW-0408">Iron</keyword>
<keyword evidence="6" id="KW-0560">Oxidoreductase</keyword>
<evidence type="ECO:0000256" key="6">
    <source>
        <dbReference type="ARBA" id="ARBA00023002"/>
    </source>
</evidence>
<dbReference type="Pfam" id="PF00970">
    <property type="entry name" value="FAD_binding_6"/>
    <property type="match status" value="1"/>
</dbReference>
<dbReference type="PANTHER" id="PTHR47354:SF6">
    <property type="entry name" value="NADH OXIDOREDUCTASE HCR"/>
    <property type="match status" value="1"/>
</dbReference>
<reference evidence="11 12" key="1">
    <citation type="submission" date="2018-03" db="EMBL/GenBank/DDBJ databases">
        <title>Genomic Encyclopedia of Archaeal and Bacterial Type Strains, Phase II (KMG-II): from individual species to whole genera.</title>
        <authorList>
            <person name="Goeker M."/>
        </authorList>
    </citation>
    <scope>NUCLEOTIDE SEQUENCE [LARGE SCALE GENOMIC DNA]</scope>
    <source>
        <strain evidence="11 12">DSM 45348</strain>
    </source>
</reference>
<dbReference type="CDD" id="cd06214">
    <property type="entry name" value="PA_degradation_oxidoreductase_like"/>
    <property type="match status" value="1"/>
</dbReference>
<evidence type="ECO:0000259" key="10">
    <source>
        <dbReference type="PROSITE" id="PS51384"/>
    </source>
</evidence>
<evidence type="ECO:0008006" key="13">
    <source>
        <dbReference type="Google" id="ProtNLM"/>
    </source>
</evidence>
<dbReference type="PROSITE" id="PS51085">
    <property type="entry name" value="2FE2S_FER_2"/>
    <property type="match status" value="1"/>
</dbReference>
<evidence type="ECO:0000313" key="12">
    <source>
        <dbReference type="Proteomes" id="UP000239209"/>
    </source>
</evidence>
<evidence type="ECO:0000259" key="9">
    <source>
        <dbReference type="PROSITE" id="PS51085"/>
    </source>
</evidence>
<evidence type="ECO:0000256" key="2">
    <source>
        <dbReference type="ARBA" id="ARBA00022630"/>
    </source>
</evidence>
<proteinExistence type="predicted"/>
<dbReference type="SUPFAM" id="SSF52343">
    <property type="entry name" value="Ferredoxin reductase-like, C-terminal NADP-linked domain"/>
    <property type="match status" value="1"/>
</dbReference>
<dbReference type="AlphaFoldDB" id="A0A2T0RXF0"/>
<dbReference type="Proteomes" id="UP000239209">
    <property type="component" value="Unassembled WGS sequence"/>
</dbReference>
<dbReference type="InterPro" id="IPR017927">
    <property type="entry name" value="FAD-bd_FR_type"/>
</dbReference>
<dbReference type="InterPro" id="IPR017938">
    <property type="entry name" value="Riboflavin_synthase-like_b-brl"/>
</dbReference>
<dbReference type="InterPro" id="IPR001433">
    <property type="entry name" value="OxRdtase_FAD/NAD-bd"/>
</dbReference>
<organism evidence="11 12">
    <name type="scientific">Pseudosporangium ferrugineum</name>
    <dbReference type="NCBI Taxonomy" id="439699"/>
    <lineage>
        <taxon>Bacteria</taxon>
        <taxon>Bacillati</taxon>
        <taxon>Actinomycetota</taxon>
        <taxon>Actinomycetes</taxon>
        <taxon>Micromonosporales</taxon>
        <taxon>Micromonosporaceae</taxon>
        <taxon>Pseudosporangium</taxon>
    </lineage>
</organism>